<organism evidence="2 3">
    <name type="scientific">Apatococcus lobatus</name>
    <dbReference type="NCBI Taxonomy" id="904363"/>
    <lineage>
        <taxon>Eukaryota</taxon>
        <taxon>Viridiplantae</taxon>
        <taxon>Chlorophyta</taxon>
        <taxon>core chlorophytes</taxon>
        <taxon>Trebouxiophyceae</taxon>
        <taxon>Chlorellales</taxon>
        <taxon>Chlorellaceae</taxon>
        <taxon>Apatococcus</taxon>
    </lineage>
</organism>
<dbReference type="GO" id="GO:0030246">
    <property type="term" value="F:carbohydrate binding"/>
    <property type="evidence" value="ECO:0007669"/>
    <property type="project" value="InterPro"/>
</dbReference>
<feature type="compositionally biased region" description="Basic and acidic residues" evidence="1">
    <location>
        <begin position="334"/>
        <end position="347"/>
    </location>
</feature>
<feature type="compositionally biased region" description="Acidic residues" evidence="1">
    <location>
        <begin position="113"/>
        <end position="154"/>
    </location>
</feature>
<reference evidence="2 3" key="1">
    <citation type="journal article" date="2024" name="Nat. Commun.">
        <title>Phylogenomics reveals the evolutionary origins of lichenization in chlorophyte algae.</title>
        <authorList>
            <person name="Puginier C."/>
            <person name="Libourel C."/>
            <person name="Otte J."/>
            <person name="Skaloud P."/>
            <person name="Haon M."/>
            <person name="Grisel S."/>
            <person name="Petersen M."/>
            <person name="Berrin J.G."/>
            <person name="Delaux P.M."/>
            <person name="Dal Grande F."/>
            <person name="Keller J."/>
        </authorList>
    </citation>
    <scope>NUCLEOTIDE SEQUENCE [LARGE SCALE GENOMIC DNA]</scope>
    <source>
        <strain evidence="2 3">SAG 2145</strain>
    </source>
</reference>
<dbReference type="Gene3D" id="2.70.98.10">
    <property type="match status" value="2"/>
</dbReference>
<dbReference type="Pfam" id="PF01263">
    <property type="entry name" value="Aldose_epim"/>
    <property type="match status" value="1"/>
</dbReference>
<protein>
    <submittedName>
        <fullName evidence="2">Uncharacterized protein</fullName>
    </submittedName>
</protein>
<proteinExistence type="predicted"/>
<comment type="caution">
    <text evidence="2">The sequence shown here is derived from an EMBL/GenBank/DDBJ whole genome shotgun (WGS) entry which is preliminary data.</text>
</comment>
<gene>
    <name evidence="2" type="ORF">WJX74_007494</name>
</gene>
<dbReference type="PANTHER" id="PTHR11122">
    <property type="entry name" value="APOSPORY-ASSOCIATED PROTEIN C-RELATED"/>
    <property type="match status" value="1"/>
</dbReference>
<evidence type="ECO:0000256" key="1">
    <source>
        <dbReference type="SAM" id="MobiDB-lite"/>
    </source>
</evidence>
<feature type="region of interest" description="Disordered" evidence="1">
    <location>
        <begin position="326"/>
        <end position="347"/>
    </location>
</feature>
<name>A0AAW1RQK0_9CHLO</name>
<dbReference type="Proteomes" id="UP001438707">
    <property type="component" value="Unassembled WGS sequence"/>
</dbReference>
<feature type="region of interest" description="Disordered" evidence="1">
    <location>
        <begin position="374"/>
        <end position="394"/>
    </location>
</feature>
<feature type="region of interest" description="Disordered" evidence="1">
    <location>
        <begin position="592"/>
        <end position="627"/>
    </location>
</feature>
<keyword evidence="3" id="KW-1185">Reference proteome</keyword>
<dbReference type="InterPro" id="IPR014718">
    <property type="entry name" value="GH-type_carb-bd"/>
</dbReference>
<evidence type="ECO:0000313" key="2">
    <source>
        <dbReference type="EMBL" id="KAK9835768.1"/>
    </source>
</evidence>
<dbReference type="GO" id="GO:0005975">
    <property type="term" value="P:carbohydrate metabolic process"/>
    <property type="evidence" value="ECO:0007669"/>
    <property type="project" value="InterPro"/>
</dbReference>
<feature type="region of interest" description="Disordered" evidence="1">
    <location>
        <begin position="32"/>
        <end position="55"/>
    </location>
</feature>
<feature type="region of interest" description="Disordered" evidence="1">
    <location>
        <begin position="80"/>
        <end position="164"/>
    </location>
</feature>
<dbReference type="EMBL" id="JALJOS010000008">
    <property type="protein sequence ID" value="KAK9835768.1"/>
    <property type="molecule type" value="Genomic_DNA"/>
</dbReference>
<evidence type="ECO:0000313" key="3">
    <source>
        <dbReference type="Proteomes" id="UP001438707"/>
    </source>
</evidence>
<dbReference type="AlphaFoldDB" id="A0AAW1RQK0"/>
<dbReference type="InterPro" id="IPR008183">
    <property type="entry name" value="Aldose_1/G6P_1-epimerase"/>
</dbReference>
<sequence>MACVGPVSVARSLPVPQEARVEPLRSQRQISRLSLGQGFKHKGGRSYELGDSSIPADRNCFVERPLARPARAAGRFLIAASSPDRHPDEDPEQGPGSVPDAFSGAQEEPQPSDGEDQGEEGVEDTEGQAEDDDDEYEDEAENDAEDDADDEAEELSGPLQFTDEELRDRMQDYLEWSQDCFDIEDYVEVQQGLGGLPCVALQHPTGATAQVYLHGANIVSWTMPDGRELLHTMGDNVFDGQESIRGGIPILFPQVGVGRLPRGGFMSDLHWSLVDSAIAPGYEDGDTEDPAPSIILHAQDDPWTMSMFPHEFEALYTVSLMLPDEFDSPESDGAPERIRGPGPKRELSKLQLDTEKRLSEGKFLYDPRQIEARRSRTRKSATADAEAVAGSTSDQLEDYTDADLEDAAAADTTQLPIQLRCKLDILNKSDTEMQFTISLQGHWAVKDLHTYFPFVRTLGLGGRYMMDSADEPAHPQLRIDNEDYLAFGRDHVDRLYINTHETEVRFCNGTPTHLEFLPRDNFRDLQALSPLMTDPDEAADFVSLGPAEAARTVRLAPGETWAGVVVFRSHDQYWEYPIFEQMKASPYPGYEEEMGNAEIPPGPPGIDQNLPKPASAKETADSFTSRY</sequence>
<dbReference type="InterPro" id="IPR011013">
    <property type="entry name" value="Gal_mutarotase_sf_dom"/>
</dbReference>
<dbReference type="SUPFAM" id="SSF74650">
    <property type="entry name" value="Galactose mutarotase-like"/>
    <property type="match status" value="2"/>
</dbReference>
<accession>A0AAW1RQK0</accession>
<dbReference type="GO" id="GO:0005737">
    <property type="term" value="C:cytoplasm"/>
    <property type="evidence" value="ECO:0007669"/>
    <property type="project" value="TreeGrafter"/>
</dbReference>
<dbReference type="PANTHER" id="PTHR11122:SF13">
    <property type="entry name" value="GLUCOSE-6-PHOSPHATE 1-EPIMERASE"/>
    <property type="match status" value="1"/>
</dbReference>
<dbReference type="GO" id="GO:0047938">
    <property type="term" value="F:glucose-6-phosphate 1-epimerase activity"/>
    <property type="evidence" value="ECO:0007669"/>
    <property type="project" value="TreeGrafter"/>
</dbReference>